<feature type="domain" description="HAMP" evidence="7">
    <location>
        <begin position="216"/>
        <end position="268"/>
    </location>
</feature>
<dbReference type="EMBL" id="FUXP01000012">
    <property type="protein sequence ID" value="SKA22187.1"/>
    <property type="molecule type" value="Genomic_DNA"/>
</dbReference>
<dbReference type="Pfam" id="PF00672">
    <property type="entry name" value="HAMP"/>
    <property type="match status" value="1"/>
</dbReference>
<evidence type="ECO:0000259" key="7">
    <source>
        <dbReference type="PROSITE" id="PS50885"/>
    </source>
</evidence>
<feature type="domain" description="Methyl-accepting transducer" evidence="5">
    <location>
        <begin position="495"/>
        <end position="559"/>
    </location>
</feature>
<keyword evidence="4" id="KW-0812">Transmembrane</keyword>
<keyword evidence="4" id="KW-1133">Transmembrane helix</keyword>
<dbReference type="SUPFAM" id="SSF55785">
    <property type="entry name" value="PYP-like sensor domain (PAS domain)"/>
    <property type="match status" value="2"/>
</dbReference>
<evidence type="ECO:0000256" key="1">
    <source>
        <dbReference type="ARBA" id="ARBA00022481"/>
    </source>
</evidence>
<keyword evidence="4" id="KW-0472">Membrane</keyword>
<dbReference type="GO" id="GO:0006935">
    <property type="term" value="P:chemotaxis"/>
    <property type="evidence" value="ECO:0007669"/>
    <property type="project" value="TreeGrafter"/>
</dbReference>
<dbReference type="PANTHER" id="PTHR43531:SF14">
    <property type="entry name" value="METHYL-ACCEPTING CHEMOTAXIS PROTEIN I-RELATED"/>
    <property type="match status" value="1"/>
</dbReference>
<dbReference type="PROSITE" id="PS50112">
    <property type="entry name" value="PAS"/>
    <property type="match status" value="1"/>
</dbReference>
<dbReference type="GO" id="GO:0007165">
    <property type="term" value="P:signal transduction"/>
    <property type="evidence" value="ECO:0007669"/>
    <property type="project" value="UniProtKB-KW"/>
</dbReference>
<evidence type="ECO:0000313" key="9">
    <source>
        <dbReference type="Proteomes" id="UP000190061"/>
    </source>
</evidence>
<keyword evidence="9" id="KW-1185">Reference proteome</keyword>
<dbReference type="AlphaFoldDB" id="A0A1T4S1Y8"/>
<keyword evidence="1" id="KW-0488">Methylation</keyword>
<evidence type="ECO:0000313" key="8">
    <source>
        <dbReference type="EMBL" id="SKA22187.1"/>
    </source>
</evidence>
<dbReference type="Pfam" id="PF18947">
    <property type="entry name" value="HAMP_2"/>
    <property type="match status" value="1"/>
</dbReference>
<feature type="non-terminal residue" evidence="8">
    <location>
        <position position="559"/>
    </location>
</feature>
<accession>A0A1T4S1Y8</accession>
<feature type="domain" description="HAMP" evidence="7">
    <location>
        <begin position="438"/>
        <end position="490"/>
    </location>
</feature>
<dbReference type="Proteomes" id="UP000190061">
    <property type="component" value="Unassembled WGS sequence"/>
</dbReference>
<dbReference type="NCBIfam" id="TIGR00229">
    <property type="entry name" value="sensory_box"/>
    <property type="match status" value="1"/>
</dbReference>
<reference evidence="8 9" key="1">
    <citation type="submission" date="2017-02" db="EMBL/GenBank/DDBJ databases">
        <authorList>
            <person name="Peterson S.W."/>
        </authorList>
    </citation>
    <scope>NUCLEOTIDE SEQUENCE [LARGE SCALE GENOMIC DNA]</scope>
    <source>
        <strain evidence="8 9">DSM 21749</strain>
    </source>
</reference>
<gene>
    <name evidence="8" type="ORF">SAMN02745674_02523</name>
</gene>
<proteinExistence type="inferred from homology"/>
<dbReference type="InterPro" id="IPR000014">
    <property type="entry name" value="PAS"/>
</dbReference>
<evidence type="ECO:0000256" key="2">
    <source>
        <dbReference type="ARBA" id="ARBA00029447"/>
    </source>
</evidence>
<dbReference type="CDD" id="cd06225">
    <property type="entry name" value="HAMP"/>
    <property type="match status" value="1"/>
</dbReference>
<dbReference type="SUPFAM" id="SSF58104">
    <property type="entry name" value="Methyl-accepting chemotaxis protein (MCP) signaling domain"/>
    <property type="match status" value="1"/>
</dbReference>
<dbReference type="InterPro" id="IPR003660">
    <property type="entry name" value="HAMP_dom"/>
</dbReference>
<protein>
    <submittedName>
        <fullName evidence="8">Methyl-accepting chemotaxis sensory transducer with Pas/Pac sensor</fullName>
    </submittedName>
</protein>
<dbReference type="RefSeq" id="WP_078759060.1">
    <property type="nucleotide sequence ID" value="NZ_FUXP01000012.1"/>
</dbReference>
<dbReference type="InterPro" id="IPR001610">
    <property type="entry name" value="PAC"/>
</dbReference>
<dbReference type="PROSITE" id="PS50111">
    <property type="entry name" value="CHEMOTAXIS_TRANSDUC_2"/>
    <property type="match status" value="1"/>
</dbReference>
<dbReference type="SMART" id="SM00086">
    <property type="entry name" value="PAC"/>
    <property type="match status" value="1"/>
</dbReference>
<dbReference type="GO" id="GO:0005886">
    <property type="term" value="C:plasma membrane"/>
    <property type="evidence" value="ECO:0007669"/>
    <property type="project" value="TreeGrafter"/>
</dbReference>
<comment type="similarity">
    <text evidence="2">Belongs to the methyl-accepting chemotaxis (MCP) protein family.</text>
</comment>
<evidence type="ECO:0000259" key="6">
    <source>
        <dbReference type="PROSITE" id="PS50112"/>
    </source>
</evidence>
<evidence type="ECO:0000256" key="4">
    <source>
        <dbReference type="SAM" id="Phobius"/>
    </source>
</evidence>
<dbReference type="Gene3D" id="6.10.340.10">
    <property type="match status" value="1"/>
</dbReference>
<keyword evidence="3" id="KW-0807">Transducer</keyword>
<sequence length="559" mass="60660">MRKNLPVTGTEIELEAGATLVSYTDTAGRILRVNRAFVQVSGFSEAELVGQSHNIVRHPDMPQALFADLWKTLLAGRPWSGVIKNRCKNGDHYWVAANVTPVHEHGRVVGFMSVRRKPSPKAVQAAERLHAVLAGPRAASVRFEAGTASIGRRLRDLNPLWRLSLRQRLVLAATGVAVLGLALVFMGSAGVPPTWLYALVGFSGAFALYSAWWLSHDVVDRLEQAVLQFQRISGGDFEDDIPATRDDEVGRVFQGLKSMQIRLGYEVQEQILAGRTGARIRQALDATRAGCIVANEDLVVALANPAAMAMLERAHEGTADALQQVRDAQLAGSDLHALLQGTGLHREEIMRLRESTLRRLCLGGCTFDVTIAPVLDGDGTQIGVVTEWEDRTVELRMEDEVAAVLKAAAAGDFGNRIRTDDKDGFLRLLAERIDELLDSVRQSLDAMQSVLGPLAEGDLTRRIDAELHGIFGEMKESTNRTVDRLSGIVATIQQGTRAIDSAAGEIASGNNDLSRRTEQQAASLEETASSMEELTSTVRQNADNARQANQLAIGAADVA</sequence>
<evidence type="ECO:0000256" key="3">
    <source>
        <dbReference type="PROSITE-ProRule" id="PRU00284"/>
    </source>
</evidence>
<dbReference type="InterPro" id="IPR035965">
    <property type="entry name" value="PAS-like_dom_sf"/>
</dbReference>
<feature type="transmembrane region" description="Helical" evidence="4">
    <location>
        <begin position="169"/>
        <end position="189"/>
    </location>
</feature>
<dbReference type="PROSITE" id="PS50885">
    <property type="entry name" value="HAMP"/>
    <property type="match status" value="2"/>
</dbReference>
<dbReference type="InterPro" id="IPR004089">
    <property type="entry name" value="MCPsignal_dom"/>
</dbReference>
<dbReference type="Gene3D" id="1.10.287.950">
    <property type="entry name" value="Methyl-accepting chemotaxis protein"/>
    <property type="match status" value="1"/>
</dbReference>
<feature type="domain" description="PAS" evidence="6">
    <location>
        <begin position="14"/>
        <end position="60"/>
    </location>
</feature>
<dbReference type="GO" id="GO:0004888">
    <property type="term" value="F:transmembrane signaling receptor activity"/>
    <property type="evidence" value="ECO:0007669"/>
    <property type="project" value="TreeGrafter"/>
</dbReference>
<dbReference type="CDD" id="cd00130">
    <property type="entry name" value="PAS"/>
    <property type="match status" value="1"/>
</dbReference>
<dbReference type="Pfam" id="PF08447">
    <property type="entry name" value="PAS_3"/>
    <property type="match status" value="1"/>
</dbReference>
<dbReference type="SMART" id="SM00304">
    <property type="entry name" value="HAMP"/>
    <property type="match status" value="2"/>
</dbReference>
<dbReference type="STRING" id="1122188.SAMN02745674_02523"/>
<organism evidence="8 9">
    <name type="scientific">Lysobacter spongiicola DSM 21749</name>
    <dbReference type="NCBI Taxonomy" id="1122188"/>
    <lineage>
        <taxon>Bacteria</taxon>
        <taxon>Pseudomonadati</taxon>
        <taxon>Pseudomonadota</taxon>
        <taxon>Gammaproteobacteria</taxon>
        <taxon>Lysobacterales</taxon>
        <taxon>Lysobacteraceae</taxon>
        <taxon>Novilysobacter</taxon>
    </lineage>
</organism>
<evidence type="ECO:0000259" key="5">
    <source>
        <dbReference type="PROSITE" id="PS50111"/>
    </source>
</evidence>
<dbReference type="OrthoDB" id="8744489at2"/>
<dbReference type="InterPro" id="IPR051310">
    <property type="entry name" value="MCP_chemotaxis"/>
</dbReference>
<name>A0A1T4S1Y8_9GAMM</name>
<feature type="transmembrane region" description="Helical" evidence="4">
    <location>
        <begin position="195"/>
        <end position="214"/>
    </location>
</feature>
<dbReference type="SMART" id="SM00091">
    <property type="entry name" value="PAS"/>
    <property type="match status" value="2"/>
</dbReference>
<dbReference type="Gene3D" id="3.30.450.20">
    <property type="entry name" value="PAS domain"/>
    <property type="match status" value="2"/>
</dbReference>
<dbReference type="InterPro" id="IPR013655">
    <property type="entry name" value="PAS_fold_3"/>
</dbReference>
<dbReference type="PANTHER" id="PTHR43531">
    <property type="entry name" value="PROTEIN ICFG"/>
    <property type="match status" value="1"/>
</dbReference>